<dbReference type="EMBL" id="QWEH01000003">
    <property type="protein sequence ID" value="RHW33817.1"/>
    <property type="molecule type" value="Genomic_DNA"/>
</dbReference>
<dbReference type="Proteomes" id="UP000285456">
    <property type="component" value="Unassembled WGS sequence"/>
</dbReference>
<evidence type="ECO:0000313" key="1">
    <source>
        <dbReference type="EMBL" id="RHW33817.1"/>
    </source>
</evidence>
<dbReference type="InterPro" id="IPR025573">
    <property type="entry name" value="YwpF"/>
</dbReference>
<sequence length="136" mass="15752">MKTFKLKRLEVVDHDDEEIEQTNIKLLDGLIINREDDKGQWLIEAYTDTSYLNYFNKLHGEQGEIMVQATITKESNEPATFITTILGINEIGDKINVLFIGTIIDRRKHIIEDLLTDLIEQGYQGRELLVKFKELA</sequence>
<dbReference type="OrthoDB" id="2427395at2"/>
<name>A0A417YKH8_9BACI</name>
<keyword evidence="2" id="KW-1185">Reference proteome</keyword>
<dbReference type="AlphaFoldDB" id="A0A417YKH8"/>
<dbReference type="Pfam" id="PF14183">
    <property type="entry name" value="YwpF"/>
    <property type="match status" value="1"/>
</dbReference>
<proteinExistence type="predicted"/>
<gene>
    <name evidence="1" type="ORF">D1B32_07175</name>
</gene>
<evidence type="ECO:0008006" key="3">
    <source>
        <dbReference type="Google" id="ProtNLM"/>
    </source>
</evidence>
<accession>A0A417YKH8</accession>
<dbReference type="RefSeq" id="WP_095308407.1">
    <property type="nucleotide sequence ID" value="NZ_JAMAWL010000002.1"/>
</dbReference>
<reference evidence="1 2" key="1">
    <citation type="journal article" date="2007" name="Int. J. Syst. Evol. Microbiol.">
        <title>Oceanobacillus profundus sp. nov., isolated from a deep-sea sediment core.</title>
        <authorList>
            <person name="Kim Y.G."/>
            <person name="Choi D.H."/>
            <person name="Hyun S."/>
            <person name="Cho B.C."/>
        </authorList>
    </citation>
    <scope>NUCLEOTIDE SEQUENCE [LARGE SCALE GENOMIC DNA]</scope>
    <source>
        <strain evidence="1 2">DSM 18246</strain>
    </source>
</reference>
<protein>
    <recommendedName>
        <fullName evidence="3">YwpF-like protein</fullName>
    </recommendedName>
</protein>
<comment type="caution">
    <text evidence="1">The sequence shown here is derived from an EMBL/GenBank/DDBJ whole genome shotgun (WGS) entry which is preliminary data.</text>
</comment>
<organism evidence="1 2">
    <name type="scientific">Oceanobacillus profundus</name>
    <dbReference type="NCBI Taxonomy" id="372463"/>
    <lineage>
        <taxon>Bacteria</taxon>
        <taxon>Bacillati</taxon>
        <taxon>Bacillota</taxon>
        <taxon>Bacilli</taxon>
        <taxon>Bacillales</taxon>
        <taxon>Bacillaceae</taxon>
        <taxon>Oceanobacillus</taxon>
    </lineage>
</organism>
<evidence type="ECO:0000313" key="2">
    <source>
        <dbReference type="Proteomes" id="UP000285456"/>
    </source>
</evidence>